<evidence type="ECO:0000259" key="1">
    <source>
        <dbReference type="Pfam" id="PF17921"/>
    </source>
</evidence>
<dbReference type="Pfam" id="PF17921">
    <property type="entry name" value="Integrase_H2C2"/>
    <property type="match status" value="1"/>
</dbReference>
<feature type="non-terminal residue" evidence="2">
    <location>
        <position position="88"/>
    </location>
</feature>
<dbReference type="InterPro" id="IPR041588">
    <property type="entry name" value="Integrase_H2C2"/>
</dbReference>
<keyword evidence="3" id="KW-1185">Reference proteome</keyword>
<evidence type="ECO:0000313" key="2">
    <source>
        <dbReference type="EMBL" id="KAK7085405.1"/>
    </source>
</evidence>
<reference evidence="2 3" key="1">
    <citation type="submission" date="2023-11" db="EMBL/GenBank/DDBJ databases">
        <title>Halocaridina rubra genome assembly.</title>
        <authorList>
            <person name="Smith C."/>
        </authorList>
    </citation>
    <scope>NUCLEOTIDE SEQUENCE [LARGE SCALE GENOMIC DNA]</scope>
    <source>
        <strain evidence="2">EP-1</strain>
        <tissue evidence="2">Whole</tissue>
    </source>
</reference>
<dbReference type="AlphaFoldDB" id="A0AAN9AFF9"/>
<accession>A0AAN9AFF9</accession>
<sequence length="88" mass="10165">MSVSNADTLPISGDMDPKDTLSRLQKLAYWPKMAVYVKRYCKMCFTCLKYKSQGKVLAPLRKFKDVKQSWEWVHLDNLGPFSYPEAGN</sequence>
<protein>
    <recommendedName>
        <fullName evidence="1">Integrase zinc-binding domain-containing protein</fullName>
    </recommendedName>
</protein>
<gene>
    <name evidence="2" type="ORF">SK128_004816</name>
</gene>
<evidence type="ECO:0000313" key="3">
    <source>
        <dbReference type="Proteomes" id="UP001381693"/>
    </source>
</evidence>
<dbReference type="Proteomes" id="UP001381693">
    <property type="component" value="Unassembled WGS sequence"/>
</dbReference>
<organism evidence="2 3">
    <name type="scientific">Halocaridina rubra</name>
    <name type="common">Hawaiian red shrimp</name>
    <dbReference type="NCBI Taxonomy" id="373956"/>
    <lineage>
        <taxon>Eukaryota</taxon>
        <taxon>Metazoa</taxon>
        <taxon>Ecdysozoa</taxon>
        <taxon>Arthropoda</taxon>
        <taxon>Crustacea</taxon>
        <taxon>Multicrustacea</taxon>
        <taxon>Malacostraca</taxon>
        <taxon>Eumalacostraca</taxon>
        <taxon>Eucarida</taxon>
        <taxon>Decapoda</taxon>
        <taxon>Pleocyemata</taxon>
        <taxon>Caridea</taxon>
        <taxon>Atyoidea</taxon>
        <taxon>Atyidae</taxon>
        <taxon>Halocaridina</taxon>
    </lineage>
</organism>
<name>A0AAN9AFF9_HALRR</name>
<dbReference type="EMBL" id="JAXCGZ010001030">
    <property type="protein sequence ID" value="KAK7085405.1"/>
    <property type="molecule type" value="Genomic_DNA"/>
</dbReference>
<proteinExistence type="predicted"/>
<comment type="caution">
    <text evidence="2">The sequence shown here is derived from an EMBL/GenBank/DDBJ whole genome shotgun (WGS) entry which is preliminary data.</text>
</comment>
<dbReference type="Gene3D" id="1.10.340.70">
    <property type="match status" value="1"/>
</dbReference>
<feature type="domain" description="Integrase zinc-binding" evidence="1">
    <location>
        <begin position="15"/>
        <end position="52"/>
    </location>
</feature>